<evidence type="ECO:0000313" key="4">
    <source>
        <dbReference type="EMBL" id="EME84327.1"/>
    </source>
</evidence>
<feature type="transmembrane region" description="Helical" evidence="2">
    <location>
        <begin position="262"/>
        <end position="283"/>
    </location>
</feature>
<protein>
    <submittedName>
        <fullName evidence="4">Uncharacterized protein</fullName>
    </submittedName>
</protein>
<dbReference type="VEuPathDB" id="FungiDB:MYCFIDRAFT_210849"/>
<feature type="chain" id="PRO_5004031720" evidence="3">
    <location>
        <begin position="18"/>
        <end position="284"/>
    </location>
</feature>
<dbReference type="STRING" id="383855.M3B4Q0"/>
<keyword evidence="5" id="KW-1185">Reference proteome</keyword>
<dbReference type="Proteomes" id="UP000016932">
    <property type="component" value="Unassembled WGS sequence"/>
</dbReference>
<dbReference type="KEGG" id="pfj:MYCFIDRAFT_210849"/>
<dbReference type="OrthoDB" id="3650646at2759"/>
<reference evidence="4 5" key="1">
    <citation type="journal article" date="2012" name="PLoS Pathog.">
        <title>Diverse lifestyles and strategies of plant pathogenesis encoded in the genomes of eighteen Dothideomycetes fungi.</title>
        <authorList>
            <person name="Ohm R.A."/>
            <person name="Feau N."/>
            <person name="Henrissat B."/>
            <person name="Schoch C.L."/>
            <person name="Horwitz B.A."/>
            <person name="Barry K.W."/>
            <person name="Condon B.J."/>
            <person name="Copeland A.C."/>
            <person name="Dhillon B."/>
            <person name="Glaser F."/>
            <person name="Hesse C.N."/>
            <person name="Kosti I."/>
            <person name="LaButti K."/>
            <person name="Lindquist E.A."/>
            <person name="Lucas S."/>
            <person name="Salamov A.A."/>
            <person name="Bradshaw R.E."/>
            <person name="Ciuffetti L."/>
            <person name="Hamelin R.C."/>
            <person name="Kema G.H.J."/>
            <person name="Lawrence C."/>
            <person name="Scott J.A."/>
            <person name="Spatafora J.W."/>
            <person name="Turgeon B.G."/>
            <person name="de Wit P.J.G.M."/>
            <person name="Zhong S."/>
            <person name="Goodwin S.B."/>
            <person name="Grigoriev I.V."/>
        </authorList>
    </citation>
    <scope>NUCLEOTIDE SEQUENCE [LARGE SCALE GENOMIC DNA]</scope>
    <source>
        <strain evidence="4 5">CIRAD86</strain>
    </source>
</reference>
<feature type="region of interest" description="Disordered" evidence="1">
    <location>
        <begin position="236"/>
        <end position="257"/>
    </location>
</feature>
<organism evidence="4 5">
    <name type="scientific">Pseudocercospora fijiensis (strain CIRAD86)</name>
    <name type="common">Black leaf streak disease fungus</name>
    <name type="synonym">Mycosphaerella fijiensis</name>
    <dbReference type="NCBI Taxonomy" id="383855"/>
    <lineage>
        <taxon>Eukaryota</taxon>
        <taxon>Fungi</taxon>
        <taxon>Dikarya</taxon>
        <taxon>Ascomycota</taxon>
        <taxon>Pezizomycotina</taxon>
        <taxon>Dothideomycetes</taxon>
        <taxon>Dothideomycetidae</taxon>
        <taxon>Mycosphaerellales</taxon>
        <taxon>Mycosphaerellaceae</taxon>
        <taxon>Pseudocercospora</taxon>
    </lineage>
</organism>
<feature type="signal peptide" evidence="3">
    <location>
        <begin position="1"/>
        <end position="17"/>
    </location>
</feature>
<evidence type="ECO:0000313" key="5">
    <source>
        <dbReference type="Proteomes" id="UP000016932"/>
    </source>
</evidence>
<dbReference type="eggNOG" id="ENOG502S5JG">
    <property type="taxonomic scope" value="Eukaryota"/>
</dbReference>
<evidence type="ECO:0000256" key="1">
    <source>
        <dbReference type="SAM" id="MobiDB-lite"/>
    </source>
</evidence>
<keyword evidence="3" id="KW-0732">Signal</keyword>
<gene>
    <name evidence="4" type="ORF">MYCFIDRAFT_210849</name>
</gene>
<name>M3B4Q0_PSEFD</name>
<proteinExistence type="predicted"/>
<keyword evidence="2" id="KW-0812">Transmembrane</keyword>
<sequence>MRYSIVALAVASTSVYAQTTCSPIPGTIVQPSGAPQITACANSLKLGDPCGSDQQCPAGVECFGSTAGTIRTCGSFNAVCTNDSQCATNTCNNGLCNGLKPSPSSSSSSAAPTSTSTTCAAPGAYDAQGRYSCNPAHSYPAGQTCTFINGCPLLVNATASSSSTSAPTSSPTSTCPAAGSSDSQGRYSCNPAHAYPTGQKCQLVDGCYFLASATSTSTSTSTSSTTMAPSYGGGNTTATAGSTGSAGSPAAPKSSVTPYTGGASVTGALSGVAAIAVGIVAFVM</sequence>
<evidence type="ECO:0000256" key="2">
    <source>
        <dbReference type="SAM" id="Phobius"/>
    </source>
</evidence>
<dbReference type="RefSeq" id="XP_007924951.1">
    <property type="nucleotide sequence ID" value="XM_007926760.1"/>
</dbReference>
<dbReference type="HOGENOM" id="CLU_950026_0_0_1"/>
<dbReference type="EMBL" id="KB446557">
    <property type="protein sequence ID" value="EME84327.1"/>
    <property type="molecule type" value="Genomic_DNA"/>
</dbReference>
<keyword evidence="2" id="KW-1133">Transmembrane helix</keyword>
<dbReference type="GeneID" id="19337221"/>
<evidence type="ECO:0000256" key="3">
    <source>
        <dbReference type="SAM" id="SignalP"/>
    </source>
</evidence>
<keyword evidence="2" id="KW-0472">Membrane</keyword>
<dbReference type="AlphaFoldDB" id="M3B4Q0"/>
<accession>M3B4Q0</accession>
<feature type="compositionally biased region" description="Low complexity" evidence="1">
    <location>
        <begin position="236"/>
        <end position="255"/>
    </location>
</feature>